<sequence length="385" mass="39267">MTRQDAGGPVRDAPPYDGDAATTGQNTAPRTGRDVGQNSDRDTGRSAGQNLGPGPGTGRTTGRSAGGDLGAAFGVSTCASAGASAGASTGADSEAGADVGGGADARTGAAAGYRPRGTLRVLVELRRQWRRRRTQLVFALIALLPLVLVAAFEIGGQDPARSAVTYADLAVTSGPNFVVFTLYLAGSLLLPVVVALFFGDAVASEASWSSLKYLLAIPVPRLRLLRQKAVTAALLSLLALGLLPVVALIAGVIWYGPGDATSPAGDAVPFGRSVVMLAVAVGYTVVQLAWVGALALWLSVTVDAPLGAVGGAALASVLSQILDQITALGSFRDLLPTHHAWAWIGLFATDADVAGMADGLLVSLVYALVFGVLAAYRFSRKDITT</sequence>
<feature type="transmembrane region" description="Helical" evidence="2">
    <location>
        <begin position="177"/>
        <end position="198"/>
    </location>
</feature>
<comment type="caution">
    <text evidence="3">The sequence shown here is derived from an EMBL/GenBank/DDBJ whole genome shotgun (WGS) entry which is preliminary data.</text>
</comment>
<gene>
    <name evidence="3" type="ORF">DI270_020465</name>
</gene>
<dbReference type="PANTHER" id="PTHR37305:SF1">
    <property type="entry name" value="MEMBRANE PROTEIN"/>
    <property type="match status" value="1"/>
</dbReference>
<feature type="transmembrane region" description="Helical" evidence="2">
    <location>
        <begin position="136"/>
        <end position="157"/>
    </location>
</feature>
<keyword evidence="2" id="KW-0812">Transmembrane</keyword>
<protein>
    <submittedName>
        <fullName evidence="3">ABC transporter permease</fullName>
    </submittedName>
</protein>
<dbReference type="EMBL" id="QFZU02000089">
    <property type="protein sequence ID" value="RGA03197.1"/>
    <property type="molecule type" value="Genomic_DNA"/>
</dbReference>
<keyword evidence="2" id="KW-0472">Membrane</keyword>
<dbReference type="Pfam" id="PF12730">
    <property type="entry name" value="ABC2_membrane_4"/>
    <property type="match status" value="1"/>
</dbReference>
<keyword evidence="4" id="KW-1185">Reference proteome</keyword>
<proteinExistence type="predicted"/>
<dbReference type="PANTHER" id="PTHR37305">
    <property type="entry name" value="INTEGRAL MEMBRANE PROTEIN-RELATED"/>
    <property type="match status" value="1"/>
</dbReference>
<feature type="transmembrane region" description="Helical" evidence="2">
    <location>
        <begin position="275"/>
        <end position="297"/>
    </location>
</feature>
<name>A0ABX9LH67_9ACTN</name>
<reference evidence="3 4" key="1">
    <citation type="submission" date="2018-08" db="EMBL/GenBank/DDBJ databases">
        <title>Microbispora. triticiradicis sp. nov., a novel actinomycete isolated from the root of wheat (Triticum aestivum L.)).</title>
        <authorList>
            <person name="Han C."/>
        </authorList>
    </citation>
    <scope>NUCLEOTIDE SEQUENCE [LARGE SCALE GENOMIC DNA]</scope>
    <source>
        <strain evidence="3 4">NEAU-HRDPA2-9</strain>
    </source>
</reference>
<feature type="transmembrane region" description="Helical" evidence="2">
    <location>
        <begin position="360"/>
        <end position="379"/>
    </location>
</feature>
<organism evidence="3 4">
    <name type="scientific">Microbispora triticiradicis</name>
    <dbReference type="NCBI Taxonomy" id="2200763"/>
    <lineage>
        <taxon>Bacteria</taxon>
        <taxon>Bacillati</taxon>
        <taxon>Actinomycetota</taxon>
        <taxon>Actinomycetes</taxon>
        <taxon>Streptosporangiales</taxon>
        <taxon>Streptosporangiaceae</taxon>
        <taxon>Microbispora</taxon>
    </lineage>
</organism>
<feature type="region of interest" description="Disordered" evidence="1">
    <location>
        <begin position="1"/>
        <end position="65"/>
    </location>
</feature>
<evidence type="ECO:0000313" key="4">
    <source>
        <dbReference type="Proteomes" id="UP000262538"/>
    </source>
</evidence>
<feature type="compositionally biased region" description="Gly residues" evidence="1">
    <location>
        <begin position="51"/>
        <end position="65"/>
    </location>
</feature>
<feature type="transmembrane region" description="Helical" evidence="2">
    <location>
        <begin position="230"/>
        <end position="255"/>
    </location>
</feature>
<evidence type="ECO:0000256" key="2">
    <source>
        <dbReference type="SAM" id="Phobius"/>
    </source>
</evidence>
<dbReference type="Proteomes" id="UP000262538">
    <property type="component" value="Unassembled WGS sequence"/>
</dbReference>
<evidence type="ECO:0000313" key="3">
    <source>
        <dbReference type="EMBL" id="RGA03197.1"/>
    </source>
</evidence>
<keyword evidence="2" id="KW-1133">Transmembrane helix</keyword>
<feature type="transmembrane region" description="Helical" evidence="2">
    <location>
        <begin position="304"/>
        <end position="322"/>
    </location>
</feature>
<accession>A0ABX9LH67</accession>
<evidence type="ECO:0000256" key="1">
    <source>
        <dbReference type="SAM" id="MobiDB-lite"/>
    </source>
</evidence>